<proteinExistence type="predicted"/>
<feature type="compositionally biased region" description="Low complexity" evidence="1">
    <location>
        <begin position="31"/>
        <end position="40"/>
    </location>
</feature>
<dbReference type="Proteomes" id="UP000053144">
    <property type="component" value="Chromosome 2"/>
</dbReference>
<feature type="compositionally biased region" description="Basic and acidic residues" evidence="1">
    <location>
        <begin position="60"/>
        <end position="72"/>
    </location>
</feature>
<protein>
    <submittedName>
        <fullName evidence="2">Uncharacterized protein</fullName>
    </submittedName>
</protein>
<name>A0A0L9TUY9_PHAAN</name>
<sequence length="382" mass="42848">MMVNSQEVLDRDLLDRTLSHPGLWPGPGSQGMSASDSGSGKSRRGRGVTRVADVTSGRVDGQRRHVDIDPRSGHPSGPNADRFRSYLGKLAKSHVSILHACWDDVPEVDKNLLWQDVLQHFDIPNTLQIRKKVLSHIAIRFRDFKTRLTRLYVFGDRQHENPSQHYTFTEEDWMQFCASRESEEWKTIIRAVITDDWNEDRDLLDRTLSHPGLWPGPGSQATFAFPAEIPSLQVGPLGHPRPWLFRESRSCVVGLVARQSTGWVCLSFQFRVSSWIVIAAHRREMYLVGGGGPRDIVLSGSGRLVHGPLDGRCKARNWNTLIPLVPVLRFRACPSVWSVLHTVGQRSLHLLTHYDGSPGPLSSSLFCSLVRGPDPHKGEGVD</sequence>
<dbReference type="PANTHER" id="PTHR33018:SF34">
    <property type="entry name" value="OS02G0472350 PROTEIN"/>
    <property type="match status" value="1"/>
</dbReference>
<feature type="region of interest" description="Disordered" evidence="1">
    <location>
        <begin position="19"/>
        <end position="80"/>
    </location>
</feature>
<dbReference type="Gramene" id="KOM34408">
    <property type="protein sequence ID" value="KOM34408"/>
    <property type="gene ID" value="LR48_Vigan02g055800"/>
</dbReference>
<evidence type="ECO:0000256" key="1">
    <source>
        <dbReference type="SAM" id="MobiDB-lite"/>
    </source>
</evidence>
<dbReference type="PANTHER" id="PTHR33018">
    <property type="entry name" value="OS10G0338966 PROTEIN-RELATED"/>
    <property type="match status" value="1"/>
</dbReference>
<reference evidence="3" key="1">
    <citation type="journal article" date="2015" name="Proc. Natl. Acad. Sci. U.S.A.">
        <title>Genome sequencing of adzuki bean (Vigna angularis) provides insight into high starch and low fat accumulation and domestication.</title>
        <authorList>
            <person name="Yang K."/>
            <person name="Tian Z."/>
            <person name="Chen C."/>
            <person name="Luo L."/>
            <person name="Zhao B."/>
            <person name="Wang Z."/>
            <person name="Yu L."/>
            <person name="Li Y."/>
            <person name="Sun Y."/>
            <person name="Li W."/>
            <person name="Chen Y."/>
            <person name="Li Y."/>
            <person name="Zhang Y."/>
            <person name="Ai D."/>
            <person name="Zhao J."/>
            <person name="Shang C."/>
            <person name="Ma Y."/>
            <person name="Wu B."/>
            <person name="Wang M."/>
            <person name="Gao L."/>
            <person name="Sun D."/>
            <person name="Zhang P."/>
            <person name="Guo F."/>
            <person name="Wang W."/>
            <person name="Li Y."/>
            <person name="Wang J."/>
            <person name="Varshney R.K."/>
            <person name="Wang J."/>
            <person name="Ling H.Q."/>
            <person name="Wan P."/>
        </authorList>
    </citation>
    <scope>NUCLEOTIDE SEQUENCE</scope>
    <source>
        <strain evidence="3">cv. Jingnong 6</strain>
    </source>
</reference>
<evidence type="ECO:0000313" key="2">
    <source>
        <dbReference type="EMBL" id="KOM34408.1"/>
    </source>
</evidence>
<accession>A0A0L9TUY9</accession>
<organism evidence="2 3">
    <name type="scientific">Phaseolus angularis</name>
    <name type="common">Azuki bean</name>
    <name type="synonym">Vigna angularis</name>
    <dbReference type="NCBI Taxonomy" id="3914"/>
    <lineage>
        <taxon>Eukaryota</taxon>
        <taxon>Viridiplantae</taxon>
        <taxon>Streptophyta</taxon>
        <taxon>Embryophyta</taxon>
        <taxon>Tracheophyta</taxon>
        <taxon>Spermatophyta</taxon>
        <taxon>Magnoliopsida</taxon>
        <taxon>eudicotyledons</taxon>
        <taxon>Gunneridae</taxon>
        <taxon>Pentapetalae</taxon>
        <taxon>rosids</taxon>
        <taxon>fabids</taxon>
        <taxon>Fabales</taxon>
        <taxon>Fabaceae</taxon>
        <taxon>Papilionoideae</taxon>
        <taxon>50 kb inversion clade</taxon>
        <taxon>NPAAA clade</taxon>
        <taxon>indigoferoid/millettioid clade</taxon>
        <taxon>Phaseoleae</taxon>
        <taxon>Vigna</taxon>
    </lineage>
</organism>
<gene>
    <name evidence="2" type="ORF">LR48_Vigan02g055800</name>
</gene>
<dbReference type="EMBL" id="CM003372">
    <property type="protein sequence ID" value="KOM34408.1"/>
    <property type="molecule type" value="Genomic_DNA"/>
</dbReference>
<dbReference type="AlphaFoldDB" id="A0A0L9TUY9"/>
<evidence type="ECO:0000313" key="3">
    <source>
        <dbReference type="Proteomes" id="UP000053144"/>
    </source>
</evidence>